<dbReference type="Gene3D" id="1.10.8.350">
    <property type="entry name" value="Bacterial muramidase"/>
    <property type="match status" value="1"/>
</dbReference>
<feature type="domain" description="Transglycosylase SLT" evidence="1">
    <location>
        <begin position="51"/>
        <end position="285"/>
    </location>
</feature>
<dbReference type="InterPro" id="IPR031304">
    <property type="entry name" value="SLT_2"/>
</dbReference>
<evidence type="ECO:0000313" key="2">
    <source>
        <dbReference type="EMBL" id="NDY55487.1"/>
    </source>
</evidence>
<dbReference type="SUPFAM" id="SSF53955">
    <property type="entry name" value="Lysozyme-like"/>
    <property type="match status" value="1"/>
</dbReference>
<dbReference type="PANTHER" id="PTHR30163:SF9">
    <property type="entry name" value="MEMBRANE-BOUND LYTIC MUREIN TRANSGLYCOSYLASE B"/>
    <property type="match status" value="1"/>
</dbReference>
<keyword evidence="3" id="KW-1185">Reference proteome</keyword>
<reference evidence="2 3" key="1">
    <citation type="submission" date="2020-02" db="EMBL/GenBank/DDBJ databases">
        <title>Comparative genomics of sulfur disproportionating microorganisms.</title>
        <authorList>
            <person name="Ward L.M."/>
            <person name="Bertran E."/>
            <person name="Johnston D.T."/>
        </authorList>
    </citation>
    <scope>NUCLEOTIDE SEQUENCE [LARGE SCALE GENOMIC DNA]</scope>
    <source>
        <strain evidence="2 3">DSM 3696</strain>
    </source>
</reference>
<accession>A0A7K3NHB6</accession>
<name>A0A7K3NHB6_9BACT</name>
<dbReference type="GO" id="GO:0008933">
    <property type="term" value="F:peptidoglycan lytic transglycosylase activity"/>
    <property type="evidence" value="ECO:0007669"/>
    <property type="project" value="TreeGrafter"/>
</dbReference>
<dbReference type="Proteomes" id="UP000469724">
    <property type="component" value="Unassembled WGS sequence"/>
</dbReference>
<evidence type="ECO:0000259" key="1">
    <source>
        <dbReference type="Pfam" id="PF13406"/>
    </source>
</evidence>
<dbReference type="PANTHER" id="PTHR30163">
    <property type="entry name" value="MEMBRANE-BOUND LYTIC MUREIN TRANSGLYCOSYLASE B"/>
    <property type="match status" value="1"/>
</dbReference>
<dbReference type="GO" id="GO:0009253">
    <property type="term" value="P:peptidoglycan catabolic process"/>
    <property type="evidence" value="ECO:0007669"/>
    <property type="project" value="TreeGrafter"/>
</dbReference>
<proteinExistence type="predicted"/>
<dbReference type="EMBL" id="JAAGRQ010000005">
    <property type="protein sequence ID" value="NDY55487.1"/>
    <property type="molecule type" value="Genomic_DNA"/>
</dbReference>
<dbReference type="CDD" id="cd13399">
    <property type="entry name" value="Slt35-like"/>
    <property type="match status" value="1"/>
</dbReference>
<comment type="caution">
    <text evidence="2">The sequence shown here is derived from an EMBL/GenBank/DDBJ whole genome shotgun (WGS) entry which is preliminary data.</text>
</comment>
<dbReference type="InterPro" id="IPR023346">
    <property type="entry name" value="Lysozyme-like_dom_sf"/>
</dbReference>
<dbReference type="AlphaFoldDB" id="A0A7K3NHB6"/>
<protein>
    <submittedName>
        <fullName evidence="2">Lytic murein transglycosylase</fullName>
    </submittedName>
</protein>
<gene>
    <name evidence="2" type="ORF">G3N56_01845</name>
</gene>
<dbReference type="Gene3D" id="1.10.530.10">
    <property type="match status" value="1"/>
</dbReference>
<dbReference type="Pfam" id="PF13406">
    <property type="entry name" value="SLT_2"/>
    <property type="match status" value="1"/>
</dbReference>
<dbReference type="RefSeq" id="WP_163300543.1">
    <property type="nucleotide sequence ID" value="NZ_JAAGRQ010000005.1"/>
</dbReference>
<sequence length="320" mass="34404">MSTTPDVSSRRVRAGSPAGRIAASLFAAVLLLSVVAQVSLAGPETVWEPLLARLAADGVDRAATGALFASPGVVFDPSIMAKKVDSMVKNRFEPVTVTRRSLEKSNYRRFLDPWTISKAGRYMAENRALFVSAERAYGVPAEVVAAILLVETKLGSYLGDREAFGVLASMALCSDFELVRPRLKNLKNSPDRTAFAAQAAKDKGDWAYAELKALLAYAAAKKISPLAIPGSIYGAIGICQFMPSNALKFGVDADNDGSVDLFAEADAIHSVANYLRGHGWREGQSEEERRAAIYSYNHSNLYVMAVLAVADKLVAQRPAS</sequence>
<evidence type="ECO:0000313" key="3">
    <source>
        <dbReference type="Proteomes" id="UP000469724"/>
    </source>
</evidence>
<dbReference type="InterPro" id="IPR043426">
    <property type="entry name" value="MltB-like"/>
</dbReference>
<organism evidence="2 3">
    <name type="scientific">Desulfolutivibrio sulfodismutans</name>
    <dbReference type="NCBI Taxonomy" id="63561"/>
    <lineage>
        <taxon>Bacteria</taxon>
        <taxon>Pseudomonadati</taxon>
        <taxon>Thermodesulfobacteriota</taxon>
        <taxon>Desulfovibrionia</taxon>
        <taxon>Desulfovibrionales</taxon>
        <taxon>Desulfovibrionaceae</taxon>
        <taxon>Desulfolutivibrio</taxon>
    </lineage>
</organism>